<dbReference type="InterPro" id="IPR013096">
    <property type="entry name" value="Cupin_2"/>
</dbReference>
<organism evidence="2 3">
    <name type="scientific">Acinetobacter puyangensis</name>
    <dbReference type="NCBI Taxonomy" id="1096779"/>
    <lineage>
        <taxon>Bacteria</taxon>
        <taxon>Pseudomonadati</taxon>
        <taxon>Pseudomonadota</taxon>
        <taxon>Gammaproteobacteria</taxon>
        <taxon>Moraxellales</taxon>
        <taxon>Moraxellaceae</taxon>
        <taxon>Acinetobacter</taxon>
    </lineage>
</organism>
<evidence type="ECO:0000259" key="1">
    <source>
        <dbReference type="Pfam" id="PF07883"/>
    </source>
</evidence>
<dbReference type="AlphaFoldDB" id="A0A240ECG7"/>
<evidence type="ECO:0000313" key="2">
    <source>
        <dbReference type="EMBL" id="SNX46408.1"/>
    </source>
</evidence>
<dbReference type="RefSeq" id="WP_097080151.1">
    <property type="nucleotide sequence ID" value="NZ_BAABHT010000004.1"/>
</dbReference>
<dbReference type="PANTHER" id="PTHR43346:SF1">
    <property type="entry name" value="QUERCETIN 2,3-DIOXYGENASE-RELATED"/>
    <property type="match status" value="1"/>
</dbReference>
<gene>
    <name evidence="2" type="ORF">SAMN05421731_11157</name>
</gene>
<dbReference type="CDD" id="cd02225">
    <property type="entry name" value="cupin_PA3510-like"/>
    <property type="match status" value="1"/>
</dbReference>
<proteinExistence type="predicted"/>
<dbReference type="PANTHER" id="PTHR43346">
    <property type="entry name" value="LIGAND BINDING DOMAIN PROTEIN, PUTATIVE (AFU_ORTHOLOGUE AFUA_6G14370)-RELATED"/>
    <property type="match status" value="1"/>
</dbReference>
<dbReference type="OrthoDB" id="6058at2"/>
<dbReference type="InterPro" id="IPR052538">
    <property type="entry name" value="Flavonoid_dioxygenase-like"/>
</dbReference>
<feature type="domain" description="Cupin type-2" evidence="1">
    <location>
        <begin position="81"/>
        <end position="153"/>
    </location>
</feature>
<dbReference type="Pfam" id="PF07883">
    <property type="entry name" value="Cupin_2"/>
    <property type="match status" value="1"/>
</dbReference>
<protein>
    <submittedName>
        <fullName evidence="2">Cupin domain-containing protein</fullName>
    </submittedName>
</protein>
<dbReference type="Gene3D" id="2.60.120.10">
    <property type="entry name" value="Jelly Rolls"/>
    <property type="match status" value="1"/>
</dbReference>
<accession>A0A240ECG7</accession>
<dbReference type="EMBL" id="OANT01000011">
    <property type="protein sequence ID" value="SNX46408.1"/>
    <property type="molecule type" value="Genomic_DNA"/>
</dbReference>
<dbReference type="SUPFAM" id="SSF51182">
    <property type="entry name" value="RmlC-like cupins"/>
    <property type="match status" value="1"/>
</dbReference>
<name>A0A240ECG7_9GAMM</name>
<reference evidence="3" key="1">
    <citation type="submission" date="2016-09" db="EMBL/GenBank/DDBJ databases">
        <authorList>
            <person name="Varghese N."/>
            <person name="Submissions S."/>
        </authorList>
    </citation>
    <scope>NUCLEOTIDE SEQUENCE [LARGE SCALE GENOMIC DNA]</scope>
    <source>
        <strain evidence="3">ANC 4466</strain>
    </source>
</reference>
<sequence>MTTKPETFESWVQPEDQSLEQWISSRIARFETRKYDFDALKFQADYDPKYRRAQMRYMGTGATGVAKDNNTVQAENFTFSTMVLPPQCEGPLHIHHDVEEVFFMLHGEIDLFIEHNGEKFSTRLKERDLISIPPGIYRGLYNPSQDDEALMCVMLGAGKPTIPNYPPEHPLSKIKRN</sequence>
<dbReference type="InterPro" id="IPR011051">
    <property type="entry name" value="RmlC_Cupin_sf"/>
</dbReference>
<keyword evidence="3" id="KW-1185">Reference proteome</keyword>
<evidence type="ECO:0000313" key="3">
    <source>
        <dbReference type="Proteomes" id="UP000219042"/>
    </source>
</evidence>
<dbReference type="InterPro" id="IPR014710">
    <property type="entry name" value="RmlC-like_jellyroll"/>
</dbReference>
<dbReference type="Proteomes" id="UP000219042">
    <property type="component" value="Unassembled WGS sequence"/>
</dbReference>